<reference evidence="5 6" key="1">
    <citation type="submission" date="2023-03" db="EMBL/GenBank/DDBJ databases">
        <title>WGS of Methanotrichaceae archaeon Mx.</title>
        <authorList>
            <person name="Sorokin D.Y."/>
            <person name="Merkel A.Y."/>
        </authorList>
    </citation>
    <scope>NUCLEOTIDE SEQUENCE [LARGE SCALE GENOMIC DNA]</scope>
    <source>
        <strain evidence="5 6">Mx</strain>
    </source>
</reference>
<feature type="region of interest" description="Disordered" evidence="3">
    <location>
        <begin position="1"/>
        <end position="20"/>
    </location>
</feature>
<comment type="caution">
    <text evidence="5">The sequence shown here is derived from an EMBL/GenBank/DDBJ whole genome shotgun (WGS) entry which is preliminary data.</text>
</comment>
<evidence type="ECO:0000313" key="6">
    <source>
        <dbReference type="Proteomes" id="UP001220010"/>
    </source>
</evidence>
<dbReference type="RefSeq" id="WP_316966315.1">
    <property type="nucleotide sequence ID" value="NZ_JARFPK010000014.1"/>
</dbReference>
<dbReference type="Gene3D" id="3.40.50.150">
    <property type="entry name" value="Vaccinia Virus protein VP39"/>
    <property type="match status" value="1"/>
</dbReference>
<evidence type="ECO:0000256" key="3">
    <source>
        <dbReference type="SAM" id="MobiDB-lite"/>
    </source>
</evidence>
<organism evidence="5 6">
    <name type="scientific">Candidatus Methanocrinis natronophilus</name>
    <dbReference type="NCBI Taxonomy" id="3033396"/>
    <lineage>
        <taxon>Archaea</taxon>
        <taxon>Methanobacteriati</taxon>
        <taxon>Methanobacteriota</taxon>
        <taxon>Stenosarchaea group</taxon>
        <taxon>Methanomicrobia</taxon>
        <taxon>Methanotrichales</taxon>
        <taxon>Methanotrichaceae</taxon>
        <taxon>Methanocrinis</taxon>
    </lineage>
</organism>
<dbReference type="InterPro" id="IPR029063">
    <property type="entry name" value="SAM-dependent_MTases_sf"/>
</dbReference>
<dbReference type="GO" id="GO:0008168">
    <property type="term" value="F:methyltransferase activity"/>
    <property type="evidence" value="ECO:0007669"/>
    <property type="project" value="UniProtKB-KW"/>
</dbReference>
<evidence type="ECO:0000256" key="1">
    <source>
        <dbReference type="ARBA" id="ARBA00022603"/>
    </source>
</evidence>
<accession>A0ABT5X751</accession>
<feature type="domain" description="Methyltransferase type 11" evidence="4">
    <location>
        <begin position="60"/>
        <end position="159"/>
    </location>
</feature>
<dbReference type="Proteomes" id="UP001220010">
    <property type="component" value="Unassembled WGS sequence"/>
</dbReference>
<keyword evidence="6" id="KW-1185">Reference proteome</keyword>
<dbReference type="CDD" id="cd02440">
    <property type="entry name" value="AdoMet_MTases"/>
    <property type="match status" value="1"/>
</dbReference>
<evidence type="ECO:0000259" key="4">
    <source>
        <dbReference type="Pfam" id="PF08241"/>
    </source>
</evidence>
<evidence type="ECO:0000313" key="5">
    <source>
        <dbReference type="EMBL" id="MDF0590521.1"/>
    </source>
</evidence>
<dbReference type="PANTHER" id="PTHR22809:SF5">
    <property type="entry name" value="TRNA N(3)-METHYLCYTIDINE METHYLTRANSFERASE METTL6"/>
    <property type="match status" value="1"/>
</dbReference>
<dbReference type="InterPro" id="IPR013216">
    <property type="entry name" value="Methyltransf_11"/>
</dbReference>
<evidence type="ECO:0000256" key="2">
    <source>
        <dbReference type="ARBA" id="ARBA00022679"/>
    </source>
</evidence>
<keyword evidence="1 5" id="KW-0489">Methyltransferase</keyword>
<dbReference type="PANTHER" id="PTHR22809">
    <property type="entry name" value="METHYLTRANSFERASE-RELATED"/>
    <property type="match status" value="1"/>
</dbReference>
<dbReference type="EMBL" id="JARFPK010000014">
    <property type="protein sequence ID" value="MDF0590521.1"/>
    <property type="molecule type" value="Genomic_DNA"/>
</dbReference>
<name>A0ABT5X751_9EURY</name>
<protein>
    <submittedName>
        <fullName evidence="5">Class I SAM-dependent methyltransferase</fullName>
    </submittedName>
</protein>
<dbReference type="Pfam" id="PF08241">
    <property type="entry name" value="Methyltransf_11"/>
    <property type="match status" value="1"/>
</dbReference>
<sequence length="236" mass="26248">MVKLHPHLMPAPLYPQQKRLDGGGRKEDLLAWDRQYGEKGRIWRGAPAKIPDLPAGSRVLELGCGNGKTLAAMLRRPWRVTALDISTLALRLGRDSSKDRHHPAGPDFVAADAVHLPFRDGGFDAVIAFHVLGHLREIDRRRAAAEAARVLRGGGQLFFLEFGVDDMRAGKGEVVEAMTFRRGGGVVTHYFSEGEVIELFDILRLTSMITDRRLTRIRGVDHLRSEVAAEFIKQEG</sequence>
<keyword evidence="2" id="KW-0808">Transferase</keyword>
<gene>
    <name evidence="5" type="ORF">P0O15_04940</name>
</gene>
<dbReference type="GO" id="GO:0032259">
    <property type="term" value="P:methylation"/>
    <property type="evidence" value="ECO:0007669"/>
    <property type="project" value="UniProtKB-KW"/>
</dbReference>
<dbReference type="InterPro" id="IPR026113">
    <property type="entry name" value="METTL2/6/8-like"/>
</dbReference>
<proteinExistence type="predicted"/>
<dbReference type="SUPFAM" id="SSF53335">
    <property type="entry name" value="S-adenosyl-L-methionine-dependent methyltransferases"/>
    <property type="match status" value="1"/>
</dbReference>